<accession>A0ABT2UK69</accession>
<proteinExistence type="predicted"/>
<comment type="caution">
    <text evidence="1">The sequence shown here is derived from an EMBL/GenBank/DDBJ whole genome shotgun (WGS) entry which is preliminary data.</text>
</comment>
<name>A0ABT2UK69_9BACL</name>
<evidence type="ECO:0000313" key="1">
    <source>
        <dbReference type="EMBL" id="MCU6795040.1"/>
    </source>
</evidence>
<keyword evidence="2" id="KW-1185">Reference proteome</keyword>
<sequence length="46" mass="5745">MKQTRINWHHFLSNFYLILHEHSMDRELKATFMKKAYTHTLKIRDL</sequence>
<dbReference type="EMBL" id="JAOQIO010000089">
    <property type="protein sequence ID" value="MCU6795040.1"/>
    <property type="molecule type" value="Genomic_DNA"/>
</dbReference>
<dbReference type="Proteomes" id="UP001652445">
    <property type="component" value="Unassembled WGS sequence"/>
</dbReference>
<reference evidence="1 2" key="1">
    <citation type="submission" date="2022-09" db="EMBL/GenBank/DDBJ databases">
        <authorList>
            <person name="Han X.L."/>
            <person name="Wang Q."/>
            <person name="Lu T."/>
        </authorList>
    </citation>
    <scope>NUCLEOTIDE SEQUENCE [LARGE SCALE GENOMIC DNA]</scope>
    <source>
        <strain evidence="1 2">WQ 127069</strain>
    </source>
</reference>
<organism evidence="1 2">
    <name type="scientific">Paenibacillus baimaensis</name>
    <dbReference type="NCBI Taxonomy" id="2982185"/>
    <lineage>
        <taxon>Bacteria</taxon>
        <taxon>Bacillati</taxon>
        <taxon>Bacillota</taxon>
        <taxon>Bacilli</taxon>
        <taxon>Bacillales</taxon>
        <taxon>Paenibacillaceae</taxon>
        <taxon>Paenibacillus</taxon>
    </lineage>
</organism>
<protein>
    <submittedName>
        <fullName evidence="1">Uncharacterized protein</fullName>
    </submittedName>
</protein>
<evidence type="ECO:0000313" key="2">
    <source>
        <dbReference type="Proteomes" id="UP001652445"/>
    </source>
</evidence>
<gene>
    <name evidence="1" type="ORF">OB236_23310</name>
</gene>